<dbReference type="PANTHER" id="PTHR32196:SF69">
    <property type="entry name" value="BRANCHED-CHAIN AMINO ACID TRANSPORT SYSTEM, PERMEASE PROTEIN"/>
    <property type="match status" value="1"/>
</dbReference>
<protein>
    <submittedName>
        <fullName evidence="7">Putative ABC transport system permease protein</fullName>
    </submittedName>
</protein>
<dbReference type="GO" id="GO:0022857">
    <property type="term" value="F:transmembrane transporter activity"/>
    <property type="evidence" value="ECO:0007669"/>
    <property type="project" value="InterPro"/>
</dbReference>
<keyword evidence="5 6" id="KW-0472">Membrane</keyword>
<evidence type="ECO:0000256" key="5">
    <source>
        <dbReference type="ARBA" id="ARBA00023136"/>
    </source>
</evidence>
<dbReference type="Proteomes" id="UP000198828">
    <property type="component" value="Unassembled WGS sequence"/>
</dbReference>
<organism evidence="7 8">
    <name type="scientific">Tepidimicrobium xylanilyticum</name>
    <dbReference type="NCBI Taxonomy" id="1123352"/>
    <lineage>
        <taxon>Bacteria</taxon>
        <taxon>Bacillati</taxon>
        <taxon>Bacillota</taxon>
        <taxon>Tissierellia</taxon>
        <taxon>Tissierellales</taxon>
        <taxon>Tepidimicrobiaceae</taxon>
        <taxon>Tepidimicrobium</taxon>
    </lineage>
</organism>
<keyword evidence="4 6" id="KW-1133">Transmembrane helix</keyword>
<dbReference type="PANTHER" id="PTHR32196">
    <property type="entry name" value="ABC TRANSPORTER PERMEASE PROTEIN YPHD-RELATED-RELATED"/>
    <property type="match status" value="1"/>
</dbReference>
<evidence type="ECO:0000256" key="6">
    <source>
        <dbReference type="SAM" id="Phobius"/>
    </source>
</evidence>
<gene>
    <name evidence="7" type="ORF">SAMN05660923_01788</name>
</gene>
<evidence type="ECO:0000256" key="2">
    <source>
        <dbReference type="ARBA" id="ARBA00022475"/>
    </source>
</evidence>
<comment type="subcellular location">
    <subcellularLocation>
        <location evidence="1">Cell membrane</location>
        <topology evidence="1">Multi-pass membrane protein</topology>
    </subcellularLocation>
</comment>
<dbReference type="GO" id="GO:0005886">
    <property type="term" value="C:plasma membrane"/>
    <property type="evidence" value="ECO:0007669"/>
    <property type="project" value="UniProtKB-SubCell"/>
</dbReference>
<feature type="transmembrane region" description="Helical" evidence="6">
    <location>
        <begin position="116"/>
        <end position="139"/>
    </location>
</feature>
<feature type="transmembrane region" description="Helical" evidence="6">
    <location>
        <begin position="12"/>
        <end position="29"/>
    </location>
</feature>
<reference evidence="7 8" key="1">
    <citation type="submission" date="2016-10" db="EMBL/GenBank/DDBJ databases">
        <authorList>
            <person name="de Groot N.N."/>
        </authorList>
    </citation>
    <scope>NUCLEOTIDE SEQUENCE [LARGE SCALE GENOMIC DNA]</scope>
    <source>
        <strain evidence="7 8">DSM 23310</strain>
    </source>
</reference>
<feature type="transmembrane region" description="Helical" evidence="6">
    <location>
        <begin position="173"/>
        <end position="193"/>
    </location>
</feature>
<keyword evidence="3 6" id="KW-0812">Transmembrane</keyword>
<dbReference type="RefSeq" id="WP_093752911.1">
    <property type="nucleotide sequence ID" value="NZ_FNNG01000007.1"/>
</dbReference>
<feature type="transmembrane region" description="Helical" evidence="6">
    <location>
        <begin position="199"/>
        <end position="220"/>
    </location>
</feature>
<dbReference type="AlphaFoldDB" id="A0A1H2ZDK2"/>
<dbReference type="EMBL" id="FNNG01000007">
    <property type="protein sequence ID" value="SDX14829.1"/>
    <property type="molecule type" value="Genomic_DNA"/>
</dbReference>
<dbReference type="CDD" id="cd06574">
    <property type="entry name" value="TM_PBP1_branched-chain-AA_like"/>
    <property type="match status" value="1"/>
</dbReference>
<feature type="transmembrane region" description="Helical" evidence="6">
    <location>
        <begin position="58"/>
        <end position="79"/>
    </location>
</feature>
<feature type="transmembrane region" description="Helical" evidence="6">
    <location>
        <begin position="257"/>
        <end position="278"/>
    </location>
</feature>
<evidence type="ECO:0000313" key="8">
    <source>
        <dbReference type="Proteomes" id="UP000198828"/>
    </source>
</evidence>
<dbReference type="Pfam" id="PF02653">
    <property type="entry name" value="BPD_transp_2"/>
    <property type="match status" value="1"/>
</dbReference>
<accession>A0A1H2ZDK2</accession>
<evidence type="ECO:0000313" key="7">
    <source>
        <dbReference type="EMBL" id="SDX14829.1"/>
    </source>
</evidence>
<dbReference type="InterPro" id="IPR001851">
    <property type="entry name" value="ABC_transp_permease"/>
</dbReference>
<evidence type="ECO:0000256" key="1">
    <source>
        <dbReference type="ARBA" id="ARBA00004651"/>
    </source>
</evidence>
<feature type="transmembrane region" description="Helical" evidence="6">
    <location>
        <begin position="232"/>
        <end position="251"/>
    </location>
</feature>
<keyword evidence="8" id="KW-1185">Reference proteome</keyword>
<evidence type="ECO:0000256" key="3">
    <source>
        <dbReference type="ARBA" id="ARBA00022692"/>
    </source>
</evidence>
<sequence length="299" mass="32200">MNALIKTSLEQGLIFSILAMGVLITYKILNIADLSVEGTFPFGAFIFAKFISMGIDPIISTLLAFFFGTLAGLLTAILFTKLKIKPLLSGILTMTLLYSVNLKINGKANIPLFSYSSIYDIGSTLSVLIIITIIIKIILDEFFKTEMGYLLIATGDNEALVKSLGKNSNSYKILGLMLANGLVALSGALMAQMQGFVDITMGSSIIVVALASIIIGDALGKRINKINNTTRAILGALIYKVIGGIAIDLGLEPSDLKAVSAIIVIAFLSYNNFFAHLLNYKKIKGGKNYADNKRPIKEL</sequence>
<evidence type="ECO:0000256" key="4">
    <source>
        <dbReference type="ARBA" id="ARBA00022989"/>
    </source>
</evidence>
<proteinExistence type="predicted"/>
<name>A0A1H2ZDK2_9FIRM</name>
<feature type="transmembrane region" description="Helical" evidence="6">
    <location>
        <begin position="86"/>
        <end position="104"/>
    </location>
</feature>
<keyword evidence="2" id="KW-1003">Cell membrane</keyword>
<dbReference type="OrthoDB" id="9778389at2"/>